<organism evidence="1 2">
    <name type="scientific">Gracilibacillus pellucidus</name>
    <dbReference type="NCBI Taxonomy" id="3095368"/>
    <lineage>
        <taxon>Bacteria</taxon>
        <taxon>Bacillati</taxon>
        <taxon>Bacillota</taxon>
        <taxon>Bacilli</taxon>
        <taxon>Bacillales</taxon>
        <taxon>Bacillaceae</taxon>
        <taxon>Gracilibacillus</taxon>
    </lineage>
</organism>
<proteinExistence type="predicted"/>
<evidence type="ECO:0000313" key="2">
    <source>
        <dbReference type="Proteomes" id="UP001277972"/>
    </source>
</evidence>
<comment type="caution">
    <text evidence="1">The sequence shown here is derived from an EMBL/GenBank/DDBJ whole genome shotgun (WGS) entry which is preliminary data.</text>
</comment>
<evidence type="ECO:0000313" key="1">
    <source>
        <dbReference type="EMBL" id="MDX8045219.1"/>
    </source>
</evidence>
<sequence>MKVKRIHDVNITVSKGEAIQLPERVSVDLQDNITAAFNVAWNDVNETEFLNKGSVEVEGVVKHKDYPKPFIEQRADPYLYKHTDGYYYFMGSYPLYDRIVLRRAKTIDELPEAEEKVIWWKHEEGIMSEHIWAPEIHHVDGKWYVHFAAGDKDDVWAIRPYVLECAADNPLEGEWVEKGQINTEFQSFSLDATTFEHQGKRYYVWAQKVENDTISNLYIAEMENPWTIKKQVLLSTPEYDWETIGFDVNEGPAMIKNDQTLYIAFSASATDENYAVGLLYADVDSDLLNPESWSKTEKPVFVSSDNTSEYGPGHNSFSVDEDGYDLLIYHARPYKGFNTENSLYDHNRHARIQRLFWTNDGFPYFGEPGYQLDFSNHKAKATITLK</sequence>
<dbReference type="Proteomes" id="UP001277972">
    <property type="component" value="Unassembled WGS sequence"/>
</dbReference>
<accession>A0ACC6M2N5</accession>
<keyword evidence="2" id="KW-1185">Reference proteome</keyword>
<gene>
    <name evidence="1" type="ORF">SH601_04385</name>
</gene>
<reference evidence="1" key="1">
    <citation type="submission" date="2023-11" db="EMBL/GenBank/DDBJ databases">
        <title>Gracilibacillus pellucida a moderately halophilic bacterium isolated from saline soil in Xinjiang province.</title>
        <authorList>
            <person name="Zhang Z."/>
            <person name="Tan F."/>
            <person name="Wang Y."/>
            <person name="Xia M."/>
        </authorList>
    </citation>
    <scope>NUCLEOTIDE SEQUENCE</scope>
    <source>
        <strain evidence="1">S3-1-1</strain>
    </source>
</reference>
<name>A0ACC6M2N5_9BACI</name>
<dbReference type="EMBL" id="JAWZSR010000002">
    <property type="protein sequence ID" value="MDX8045219.1"/>
    <property type="molecule type" value="Genomic_DNA"/>
</dbReference>
<protein>
    <submittedName>
        <fullName evidence="1">Family 43 glycosylhydrolase</fullName>
    </submittedName>
</protein>